<evidence type="ECO:0000313" key="3">
    <source>
        <dbReference type="Proteomes" id="UP000024842"/>
    </source>
</evidence>
<keyword evidence="3" id="KW-1185">Reference proteome</keyword>
<accession>A0A023DZ82</accession>
<proteinExistence type="predicted"/>
<gene>
    <name evidence="2" type="ORF">HE1_00682</name>
</gene>
<feature type="compositionally biased region" description="Basic residues" evidence="1">
    <location>
        <begin position="9"/>
        <end position="20"/>
    </location>
</feature>
<organism evidence="2 3">
    <name type="scientific">Holospora elegans E1</name>
    <dbReference type="NCBI Taxonomy" id="1427503"/>
    <lineage>
        <taxon>Bacteria</taxon>
        <taxon>Pseudomonadati</taxon>
        <taxon>Pseudomonadota</taxon>
        <taxon>Alphaproteobacteria</taxon>
        <taxon>Holosporales</taxon>
        <taxon>Holosporaceae</taxon>
        <taxon>Holospora</taxon>
    </lineage>
</organism>
<comment type="caution">
    <text evidence="2">The sequence shown here is derived from an EMBL/GenBank/DDBJ whole genome shotgun (WGS) entry which is preliminary data.</text>
</comment>
<evidence type="ECO:0000256" key="1">
    <source>
        <dbReference type="SAM" id="MobiDB-lite"/>
    </source>
</evidence>
<reference evidence="2 3" key="1">
    <citation type="journal article" date="2014" name="FEMS Microbiol. Lett.">
        <title>Draft genome sequences of three Holospora species (Holospora obtusa, Holospora undulata, and Holospora elegans), endonuclear symbiotic bacteria of the ciliate Paramecium caudatum.</title>
        <authorList>
            <person name="Dohra H."/>
            <person name="Tanaka K."/>
            <person name="Suzuki T."/>
            <person name="Fujishima M."/>
            <person name="Suzuki H."/>
        </authorList>
    </citation>
    <scope>NUCLEOTIDE SEQUENCE [LARGE SCALE GENOMIC DNA]</scope>
    <source>
        <strain evidence="2 3">E1</strain>
    </source>
</reference>
<dbReference type="EMBL" id="BAUP01000085">
    <property type="protein sequence ID" value="GAJ46350.1"/>
    <property type="molecule type" value="Genomic_DNA"/>
</dbReference>
<sequence length="95" mass="10597">MINSTIVRTHQHSAGAKKRQKPSYWTIRWGGEPEIQAICDAQGNPTSNPIAFHLTEDDLEVADALLAKANAVLADKRGRRKHYKLTEQQHQVAPA</sequence>
<dbReference type="Proteomes" id="UP000024842">
    <property type="component" value="Unassembled WGS sequence"/>
</dbReference>
<name>A0A023DZ82_9PROT</name>
<dbReference type="AlphaFoldDB" id="A0A023DZ82"/>
<feature type="region of interest" description="Disordered" evidence="1">
    <location>
        <begin position="1"/>
        <end position="20"/>
    </location>
</feature>
<evidence type="ECO:0000313" key="2">
    <source>
        <dbReference type="EMBL" id="GAJ46350.1"/>
    </source>
</evidence>
<protein>
    <submittedName>
        <fullName evidence="2">Uncharacterized protein</fullName>
    </submittedName>
</protein>